<evidence type="ECO:0000313" key="4">
    <source>
        <dbReference type="Proteomes" id="UP000218023"/>
    </source>
</evidence>
<organism evidence="3 4">
    <name type="scientific">Paracoccus salipaludis</name>
    <dbReference type="NCBI Taxonomy" id="2032623"/>
    <lineage>
        <taxon>Bacteria</taxon>
        <taxon>Pseudomonadati</taxon>
        <taxon>Pseudomonadota</taxon>
        <taxon>Alphaproteobacteria</taxon>
        <taxon>Rhodobacterales</taxon>
        <taxon>Paracoccaceae</taxon>
        <taxon>Paracoccus</taxon>
    </lineage>
</organism>
<dbReference type="InterPro" id="IPR012334">
    <property type="entry name" value="Pectin_lyas_fold"/>
</dbReference>
<keyword evidence="4" id="KW-1185">Reference proteome</keyword>
<gene>
    <name evidence="3" type="ORF">CK240_15090</name>
</gene>
<evidence type="ECO:0000256" key="1">
    <source>
        <dbReference type="SAM" id="MobiDB-lite"/>
    </source>
</evidence>
<evidence type="ECO:0000256" key="2">
    <source>
        <dbReference type="SAM" id="SignalP"/>
    </source>
</evidence>
<protein>
    <recommendedName>
        <fullName evidence="5">Right handed beta helix domain-containing protein</fullName>
    </recommendedName>
</protein>
<evidence type="ECO:0000313" key="3">
    <source>
        <dbReference type="EMBL" id="PAU96160.1"/>
    </source>
</evidence>
<feature type="compositionally biased region" description="Low complexity" evidence="1">
    <location>
        <begin position="156"/>
        <end position="169"/>
    </location>
</feature>
<name>A0A2A2GG37_9RHOB</name>
<dbReference type="Proteomes" id="UP000218023">
    <property type="component" value="Unassembled WGS sequence"/>
</dbReference>
<accession>A0A2A2GG37</accession>
<dbReference type="EMBL" id="NSJZ01000019">
    <property type="protein sequence ID" value="PAU96160.1"/>
    <property type="molecule type" value="Genomic_DNA"/>
</dbReference>
<comment type="caution">
    <text evidence="3">The sequence shown here is derived from an EMBL/GenBank/DDBJ whole genome shotgun (WGS) entry which is preliminary data.</text>
</comment>
<reference evidence="3 4" key="1">
    <citation type="submission" date="2017-09" db="EMBL/GenBank/DDBJ databases">
        <title>Paracoccus alkalisoli sp. nov., isolated from saline alkaline soil.</title>
        <authorList>
            <person name="Dong X."/>
            <person name="Zhang G."/>
        </authorList>
    </citation>
    <scope>NUCLEOTIDE SEQUENCE [LARGE SCALE GENOMIC DNA]</scope>
    <source>
        <strain evidence="3 4">WN007</strain>
    </source>
</reference>
<dbReference type="RefSeq" id="WP_095641160.1">
    <property type="nucleotide sequence ID" value="NZ_NSJZ01000019.1"/>
</dbReference>
<keyword evidence="2" id="KW-0732">Signal</keyword>
<proteinExistence type="predicted"/>
<feature type="chain" id="PRO_5013149713" description="Right handed beta helix domain-containing protein" evidence="2">
    <location>
        <begin position="23"/>
        <end position="169"/>
    </location>
</feature>
<dbReference type="AlphaFoldDB" id="A0A2A2GG37"/>
<evidence type="ECO:0008006" key="5">
    <source>
        <dbReference type="Google" id="ProtNLM"/>
    </source>
</evidence>
<sequence>MRSRAPIALAALGWAAAAPALAAEIAVDCGAGGTITEALEKAATGDRITSNTGTGILVDRGSQADVAANDISGNGANGITVSRNSGVAFHSTGTERPEAGNTGTAPNAGLGVHCALGGYVEGPLGTLRGEKGTVAVQAGCIDGTEAGTGVPDRQNAGQAAASSQKAGKE</sequence>
<feature type="signal peptide" evidence="2">
    <location>
        <begin position="1"/>
        <end position="22"/>
    </location>
</feature>
<dbReference type="Gene3D" id="2.160.20.10">
    <property type="entry name" value="Single-stranded right-handed beta-helix, Pectin lyase-like"/>
    <property type="match status" value="1"/>
</dbReference>
<feature type="region of interest" description="Disordered" evidence="1">
    <location>
        <begin position="145"/>
        <end position="169"/>
    </location>
</feature>